<dbReference type="GO" id="GO:0006405">
    <property type="term" value="P:RNA export from nucleus"/>
    <property type="evidence" value="ECO:0007669"/>
    <property type="project" value="TreeGrafter"/>
</dbReference>
<keyword evidence="2" id="KW-1185">Reference proteome</keyword>
<proteinExistence type="predicted"/>
<comment type="caution">
    <text evidence="1">The sequence shown here is derived from an EMBL/GenBank/DDBJ whole genome shotgun (WGS) entry which is preliminary data.</text>
</comment>
<dbReference type="STRING" id="1661398.A0A482VUK4"/>
<dbReference type="GO" id="GO:0006606">
    <property type="term" value="P:protein import into nucleus"/>
    <property type="evidence" value="ECO:0007669"/>
    <property type="project" value="TreeGrafter"/>
</dbReference>
<evidence type="ECO:0000313" key="2">
    <source>
        <dbReference type="Proteomes" id="UP000292052"/>
    </source>
</evidence>
<dbReference type="Proteomes" id="UP000292052">
    <property type="component" value="Unassembled WGS sequence"/>
</dbReference>
<sequence>MNTTPFWKKINQTVSGYSQNVTQDIVSEILKLSKKELVEGFLNYKPYSKKGYDEWIAVANVSNFMKEFVHELSQDINLDTSTAYPVMCNYLMFEYYGKIKEFWQITRIGTTINLKESIWNFYTAERMFHLKTLRHIFEFVNKNYEFAQQYEEFLASINIEELQNNLIKQFECLINEITPKNSDEKNKHFENWLCRNCREQTEIAMILILTVRYHSFNITQLTQICKLFVQNNFGTQAPYFEITQFLNKRDLQELMDKDLTEFWKKPATLELDKSLLNLHLNRGHTIIMFGWLILKYKSVRLEYDGERILELLKKRPFTLLHSIVSNDIFKNCTVGEVVLKAAHRMLDELCLMYNDRKMLYEEEGLVSVASEFLKQPDLAEICLKTRNGLDSVLEIAIESFPYDFFSFTAISQTLLGQKFQYKNTIHLLNNIPSFLSDMTWTIPKEEISVLRKSQRAFPNSDLIVFPPNTTVSGLTQRIFDEELVKKVIAGYNVVIQGIKHCVDMDLEVIGLQRCIEKLNKILIHLDGPLLHFELVKLYFDLHNAMVICRQNSFFDFCPEIVWKIFFPKLKPEYVSADVTKLLFNQYIFEDTIFMKLFQQEESKEDHTLMLTYIEILHNIMRYGPTKMKIKSLESLYSV</sequence>
<gene>
    <name evidence="1" type="ORF">BDFB_000244</name>
</gene>
<name>A0A482VUK4_ASBVE</name>
<dbReference type="GO" id="GO:0044611">
    <property type="term" value="C:nuclear pore inner ring"/>
    <property type="evidence" value="ECO:0007669"/>
    <property type="project" value="TreeGrafter"/>
</dbReference>
<dbReference type="PANTHER" id="PTHR31431:SF1">
    <property type="entry name" value="NUCLEOPORIN NUP188"/>
    <property type="match status" value="1"/>
</dbReference>
<dbReference type="PANTHER" id="PTHR31431">
    <property type="entry name" value="NUCLEOPORIN NUP188 HOMOLOG"/>
    <property type="match status" value="1"/>
</dbReference>
<dbReference type="GO" id="GO:0017056">
    <property type="term" value="F:structural constituent of nuclear pore"/>
    <property type="evidence" value="ECO:0007669"/>
    <property type="project" value="InterPro"/>
</dbReference>
<dbReference type="EMBL" id="QDEB01060303">
    <property type="protein sequence ID" value="RZC36621.1"/>
    <property type="molecule type" value="Genomic_DNA"/>
</dbReference>
<accession>A0A482VUK4</accession>
<dbReference type="InterPro" id="IPR044840">
    <property type="entry name" value="Nup188"/>
</dbReference>
<evidence type="ECO:0000313" key="1">
    <source>
        <dbReference type="EMBL" id="RZC36621.1"/>
    </source>
</evidence>
<dbReference type="OrthoDB" id="6744504at2759"/>
<reference evidence="1 2" key="1">
    <citation type="submission" date="2017-03" db="EMBL/GenBank/DDBJ databases">
        <title>Genome of the blue death feigning beetle - Asbolus verrucosus.</title>
        <authorList>
            <person name="Rider S.D."/>
        </authorList>
    </citation>
    <scope>NUCLEOTIDE SEQUENCE [LARGE SCALE GENOMIC DNA]</scope>
    <source>
        <strain evidence="1">Butters</strain>
        <tissue evidence="1">Head and leg muscle</tissue>
    </source>
</reference>
<organism evidence="1 2">
    <name type="scientific">Asbolus verrucosus</name>
    <name type="common">Desert ironclad beetle</name>
    <dbReference type="NCBI Taxonomy" id="1661398"/>
    <lineage>
        <taxon>Eukaryota</taxon>
        <taxon>Metazoa</taxon>
        <taxon>Ecdysozoa</taxon>
        <taxon>Arthropoda</taxon>
        <taxon>Hexapoda</taxon>
        <taxon>Insecta</taxon>
        <taxon>Pterygota</taxon>
        <taxon>Neoptera</taxon>
        <taxon>Endopterygota</taxon>
        <taxon>Coleoptera</taxon>
        <taxon>Polyphaga</taxon>
        <taxon>Cucujiformia</taxon>
        <taxon>Tenebrionidae</taxon>
        <taxon>Pimeliinae</taxon>
        <taxon>Asbolus</taxon>
    </lineage>
</organism>
<dbReference type="AlphaFoldDB" id="A0A482VUK4"/>
<protein>
    <submittedName>
        <fullName evidence="1">Uncharacterized protein</fullName>
    </submittedName>
</protein>